<dbReference type="InterPro" id="IPR012678">
    <property type="entry name" value="Ribosomal_uL23/eL15/eS24_sf"/>
</dbReference>
<protein>
    <recommendedName>
        <fullName evidence="6">Large ribosomal subunit protein uL23</fullName>
    </recommendedName>
</protein>
<evidence type="ECO:0000256" key="1">
    <source>
        <dbReference type="ARBA" id="ARBA00006700"/>
    </source>
</evidence>
<dbReference type="PANTHER" id="PTHR11620">
    <property type="entry name" value="60S RIBOSOMAL PROTEIN L23A"/>
    <property type="match status" value="1"/>
</dbReference>
<reference evidence="7 8" key="1">
    <citation type="journal article" date="2019" name="Nat. Microbiol.">
        <title>Wide diversity of methane and short-chain alkane metabolisms in uncultured archaea.</title>
        <authorList>
            <person name="Borrel G."/>
            <person name="Adam P.S."/>
            <person name="McKay L.J."/>
            <person name="Chen L.X."/>
            <person name="Sierra-Garcia I.N."/>
            <person name="Sieber C.M."/>
            <person name="Letourneur Q."/>
            <person name="Ghozlane A."/>
            <person name="Andersen G.L."/>
            <person name="Li W.J."/>
            <person name="Hallam S.J."/>
            <person name="Muyzer G."/>
            <person name="de Oliveira V.M."/>
            <person name="Inskeep W.P."/>
            <person name="Banfield J.F."/>
            <person name="Gribaldo S."/>
        </authorList>
    </citation>
    <scope>NUCLEOTIDE SEQUENCE [LARGE SCALE GENOMIC DNA]</scope>
    <source>
        <strain evidence="7">NM1a</strain>
    </source>
</reference>
<dbReference type="Proteomes" id="UP000317158">
    <property type="component" value="Unassembled WGS sequence"/>
</dbReference>
<gene>
    <name evidence="6" type="primary">rpl23</name>
    <name evidence="7" type="ORF">EF806_01145</name>
</gene>
<dbReference type="EMBL" id="RXIF01000002">
    <property type="protein sequence ID" value="RZN65526.1"/>
    <property type="molecule type" value="Genomic_DNA"/>
</dbReference>
<dbReference type="FunFam" id="3.30.70.330:FF:000532">
    <property type="entry name" value="50S ribosomal protein L23"/>
    <property type="match status" value="1"/>
</dbReference>
<dbReference type="NCBIfam" id="TIGR03636">
    <property type="entry name" value="uL23_arch"/>
    <property type="match status" value="1"/>
</dbReference>
<dbReference type="GO" id="GO:0003735">
    <property type="term" value="F:structural constituent of ribosome"/>
    <property type="evidence" value="ECO:0007669"/>
    <property type="project" value="UniProtKB-UniRule"/>
</dbReference>
<keyword evidence="3 6" id="KW-0694">RNA-binding</keyword>
<evidence type="ECO:0000313" key="7">
    <source>
        <dbReference type="EMBL" id="RZN65526.1"/>
    </source>
</evidence>
<evidence type="ECO:0000256" key="5">
    <source>
        <dbReference type="ARBA" id="ARBA00023274"/>
    </source>
</evidence>
<evidence type="ECO:0000256" key="3">
    <source>
        <dbReference type="ARBA" id="ARBA00022884"/>
    </source>
</evidence>
<comment type="function">
    <text evidence="6">Binds to 23S rRNA. One of the proteins that surrounds the polypeptide exit tunnel on the outside of the ribosome.</text>
</comment>
<keyword evidence="2 6" id="KW-0699">rRNA-binding</keyword>
<comment type="subunit">
    <text evidence="6">Part of the 50S ribosomal subunit. Contacts protein L29.</text>
</comment>
<keyword evidence="5 6" id="KW-0687">Ribonucleoprotein</keyword>
<dbReference type="Pfam" id="PF00276">
    <property type="entry name" value="Ribosomal_L23"/>
    <property type="match status" value="1"/>
</dbReference>
<evidence type="ECO:0000256" key="4">
    <source>
        <dbReference type="ARBA" id="ARBA00022980"/>
    </source>
</evidence>
<dbReference type="GO" id="GO:0005840">
    <property type="term" value="C:ribosome"/>
    <property type="evidence" value="ECO:0007669"/>
    <property type="project" value="UniProtKB-UniRule"/>
</dbReference>
<dbReference type="GO" id="GO:0006412">
    <property type="term" value="P:translation"/>
    <property type="evidence" value="ECO:0007669"/>
    <property type="project" value="UniProtKB-UniRule"/>
</dbReference>
<dbReference type="NCBIfam" id="NF011118">
    <property type="entry name" value="PRK14548.1"/>
    <property type="match status" value="1"/>
</dbReference>
<dbReference type="GO" id="GO:0019843">
    <property type="term" value="F:rRNA binding"/>
    <property type="evidence" value="ECO:0007669"/>
    <property type="project" value="UniProtKB-UniRule"/>
</dbReference>
<keyword evidence="4 6" id="KW-0689">Ribosomal protein</keyword>
<dbReference type="HAMAP" id="MF_01369_A">
    <property type="entry name" value="Ribosomal_uL23_A"/>
    <property type="match status" value="1"/>
</dbReference>
<dbReference type="GO" id="GO:1990904">
    <property type="term" value="C:ribonucleoprotein complex"/>
    <property type="evidence" value="ECO:0007669"/>
    <property type="project" value="UniProtKB-KW"/>
</dbReference>
<dbReference type="Gene3D" id="3.30.70.330">
    <property type="match status" value="1"/>
</dbReference>
<evidence type="ECO:0000313" key="8">
    <source>
        <dbReference type="Proteomes" id="UP000317158"/>
    </source>
</evidence>
<evidence type="ECO:0000256" key="6">
    <source>
        <dbReference type="HAMAP-Rule" id="MF_01369"/>
    </source>
</evidence>
<proteinExistence type="inferred from homology"/>
<organism evidence="7 8">
    <name type="scientific">Methanoliparum thermophilum</name>
    <dbReference type="NCBI Taxonomy" id="2491083"/>
    <lineage>
        <taxon>Archaea</taxon>
        <taxon>Methanobacteriati</taxon>
        <taxon>Methanobacteriota</taxon>
        <taxon>Candidatus Methanoliparia</taxon>
        <taxon>Candidatus Methanoliparales</taxon>
        <taxon>Candidatus Methanoliparaceae</taxon>
        <taxon>Candidatus Methanoliparum</taxon>
    </lineage>
</organism>
<dbReference type="InterPro" id="IPR012677">
    <property type="entry name" value="Nucleotide-bd_a/b_plait_sf"/>
</dbReference>
<dbReference type="InterPro" id="IPR019985">
    <property type="entry name" value="Ribosomal_uL23"/>
</dbReference>
<evidence type="ECO:0000256" key="2">
    <source>
        <dbReference type="ARBA" id="ARBA00022730"/>
    </source>
</evidence>
<accession>A0A520KUD9</accession>
<comment type="similarity">
    <text evidence="1 6">Belongs to the universal ribosomal protein uL23 family.</text>
</comment>
<dbReference type="SUPFAM" id="SSF54189">
    <property type="entry name" value="Ribosomal proteins S24e, L23 and L15e"/>
    <property type="match status" value="1"/>
</dbReference>
<name>A0A520KUD9_METT2</name>
<dbReference type="AlphaFoldDB" id="A0A520KUD9"/>
<dbReference type="InterPro" id="IPR013025">
    <property type="entry name" value="Ribosomal_uL23-like"/>
</dbReference>
<comment type="caution">
    <text evidence="7">The sequence shown here is derived from an EMBL/GenBank/DDBJ whole genome shotgun (WGS) entry which is preliminary data.</text>
</comment>
<sequence>MILKRPIITEKSMLYMENNNTICFIVDNMSNKERIKKEFEETYEVKVDKINTMMTPNGKKKAIIKISDEFNAEDIAIKLGFM</sequence>